<sequence>MIRNKQLVKISVVLLTCIVFIQFAVLIFAEDSSNKRDPKNCALKSMVDANNAIILSDYTQAEQLGIISIYKQGQSNITLLKGREPQNNNEIIITLALLDKLGYSSELGQEINIKRYPIVVNECRLVEFGAVGRNYKVVGIIPVYDVFRKLDNCYFANAIVTSFQNDFN</sequence>
<dbReference type="RefSeq" id="WP_078710835.1">
    <property type="nucleotide sequence ID" value="NZ_FUWY01000001.1"/>
</dbReference>
<organism evidence="1 2">
    <name type="scientific">Anaerorhabdus furcosa</name>
    <dbReference type="NCBI Taxonomy" id="118967"/>
    <lineage>
        <taxon>Bacteria</taxon>
        <taxon>Bacillati</taxon>
        <taxon>Bacillota</taxon>
        <taxon>Erysipelotrichia</taxon>
        <taxon>Erysipelotrichales</taxon>
        <taxon>Erysipelotrichaceae</taxon>
        <taxon>Anaerorhabdus</taxon>
    </lineage>
</organism>
<evidence type="ECO:0000313" key="2">
    <source>
        <dbReference type="Proteomes" id="UP000243297"/>
    </source>
</evidence>
<gene>
    <name evidence="1" type="ORF">SAMN02745191_0391</name>
</gene>
<dbReference type="STRING" id="118967.SAMN02745191_0391"/>
<dbReference type="Proteomes" id="UP000243297">
    <property type="component" value="Unassembled WGS sequence"/>
</dbReference>
<dbReference type="EMBL" id="FUWY01000001">
    <property type="protein sequence ID" value="SJZ38679.1"/>
    <property type="molecule type" value="Genomic_DNA"/>
</dbReference>
<evidence type="ECO:0000313" key="1">
    <source>
        <dbReference type="EMBL" id="SJZ38679.1"/>
    </source>
</evidence>
<reference evidence="2" key="1">
    <citation type="submission" date="2017-02" db="EMBL/GenBank/DDBJ databases">
        <authorList>
            <person name="Varghese N."/>
            <person name="Submissions S."/>
        </authorList>
    </citation>
    <scope>NUCLEOTIDE SEQUENCE [LARGE SCALE GENOMIC DNA]</scope>
    <source>
        <strain evidence="2">ATCC 25662</strain>
    </source>
</reference>
<dbReference type="AlphaFoldDB" id="A0A1T4K8E8"/>
<protein>
    <submittedName>
        <fullName evidence="1">Uncharacterized protein</fullName>
    </submittedName>
</protein>
<proteinExistence type="predicted"/>
<name>A0A1T4K8E8_9FIRM</name>
<accession>A0A1T4K8E8</accession>
<keyword evidence="2" id="KW-1185">Reference proteome</keyword>